<sequence length="407" mass="45227">MDPKTASSEPEVDCVARSIIGVRMAVSRQATTQVAKEVDGNPNFISLPYSLFWSIVGNISEEYEDFISHVNAAAVNDSDSTTFSVIDVVRYEDDCLYARVAFYKDGSIRTFSYPISERLGLLCRAATVCYTSATPIYPSQSRFGNATLRVTQRLYPKVFLRIMRERGPPFQHGTTLNDTCRIGFSRVPVDFFACGFQGTMPSQIDRILIAELAINGRIGECITVGTDGALSLTQHVVETPGGNYCNPTGVCFVIENSTLIFLVRRYHGLDFGYGYGEYARLGQELAASAQRQACAIYGINEPLYLNASDYPNPVFDSNGAMLAYLLVCYHHCIAFRTEPRGPGHNEIELPTFTEFYSNRAVFNKVSVPMVRLRSMPVSDQALYESLKLSSRSDVATNETSFCHNPYI</sequence>
<reference evidence="1" key="1">
    <citation type="submission" date="2022-10" db="EMBL/GenBank/DDBJ databases">
        <title>Divergent RNA viruses in the cosmopolitan monoxenous trypanosomatid Leptomonas pyrrhocoris.</title>
        <authorList>
            <person name="Grybchuk D."/>
            <person name="Macedo D.H."/>
            <person name="Kostygov A."/>
            <person name="Votypka J."/>
            <person name="Sevcik J."/>
            <person name="Yurchenko V."/>
        </authorList>
    </citation>
    <scope>NUCLEOTIDE SEQUENCE</scope>
    <source>
        <strain evidence="1">OstraRU-Kr01</strain>
    </source>
</reference>
<name>A0AA50KHY8_9VIRU</name>
<dbReference type="EMBL" id="OP722869">
    <property type="protein sequence ID" value="WMB96293.1"/>
    <property type="molecule type" value="Viral_cRNA"/>
</dbReference>
<organism evidence="1">
    <name type="scientific">Leptomonas pyrrhocoris ostravirus</name>
    <dbReference type="NCBI Taxonomy" id="3070843"/>
    <lineage>
        <taxon>Viruses</taxon>
        <taxon>Riboviria</taxon>
    </lineage>
</organism>
<evidence type="ECO:0000313" key="1">
    <source>
        <dbReference type="EMBL" id="WMB96293.1"/>
    </source>
</evidence>
<proteinExistence type="predicted"/>
<protein>
    <submittedName>
        <fullName evidence="1">Uncharacterized protein</fullName>
    </submittedName>
</protein>
<accession>A0AA50KHY8</accession>